<feature type="region of interest" description="Disordered" evidence="1">
    <location>
        <begin position="275"/>
        <end position="319"/>
    </location>
</feature>
<gene>
    <name evidence="2" type="ORF">PaG_03991</name>
</gene>
<name>W3VM62_MOEAP</name>
<reference evidence="2 3" key="1">
    <citation type="journal article" date="2014" name="Genome Announc.">
        <title>Genome sequence of the basidiomycetous fungus Pseudozyma aphidis DSM70725, an efficient producer of biosurfactant mannosylerythritol lipids.</title>
        <authorList>
            <person name="Lorenz S."/>
            <person name="Guenther M."/>
            <person name="Grumaz C."/>
            <person name="Rupp S."/>
            <person name="Zibek S."/>
            <person name="Sohn K."/>
        </authorList>
    </citation>
    <scope>NUCLEOTIDE SEQUENCE [LARGE SCALE GENOMIC DNA]</scope>
    <source>
        <strain evidence="3">ATCC 32657 / CBS 517.83 / DSM 70725 / JCM 10318 / NBRC 10182 / NRRL Y-7954 / St-0401</strain>
    </source>
</reference>
<evidence type="ECO:0000313" key="3">
    <source>
        <dbReference type="Proteomes" id="UP000019462"/>
    </source>
</evidence>
<dbReference type="OrthoDB" id="4349954at2759"/>
<keyword evidence="3" id="KW-1185">Reference proteome</keyword>
<feature type="compositionally biased region" description="Basic and acidic residues" evidence="1">
    <location>
        <begin position="294"/>
        <end position="305"/>
    </location>
</feature>
<dbReference type="Proteomes" id="UP000019462">
    <property type="component" value="Unassembled WGS sequence"/>
</dbReference>
<sequence>MASASAHPELSQPVSLLAHPSAAPAELARHAALPTTGFSSMKCSTISTGAAYKLSSDARTLRRLKGTLPILVAANALNLVNPQTQTPIQSFTLSSADTASSAPLTLLSSLGAGRSLRTTYVGIESHKRSKSGRATVAASHELWAFVEELSAKGKENAEVQFKKQVLPLDKPVRLIHPLSDGRLVLTHPDDSLTLVSSSPITFDDEASVESASTSMQVVQTIDATNGAGHQRSHFYVNILDAPSAKALVSHSSQIEEAALLGLRIAITSEYALANTSTKAGDDSKKKKRSKRSKKDASSKPSAKDAQDDDDDVAASSGHLPAKGAPSGALTLELTAFVKSFDGASDATAALVKLGRIEVPGISSARHVQDVHFHSAGRLALLGIDGRLTSFMLSTSSSAQPVLVRSGASVLPALAPASNARPSSSSTASPACCLLLSRDHALVVGVTRATPATQDKERIAALIVDVELGAVLREIDWAVPFVAPSSAAASSLGLLPRMTTISATRIAGSTSVITIGAPTVAARISDSSANAEALTQLQQRRLCVLSMPFVVPEASVLRDALGKGDLTARWIQTAATDAADAAGVSASDASRADVLDQIKRISQATGSAKAKGAEINTVISQWIEASTADGRMLETMSAPEADTTFFGELLDVLLPAQSSRKGSASALTASAALLTMLKHARVHPSVFASLQPTAGWTAANGAAAPPSNAARLSEFWSRIGSSNEPKLVRAAIERLPEVSEETLVSLLMTAVRGFSAASASKAAAGFMALLVELVEVPVSRAALRSALKTQLRDDVESVVALLQMCNAWISQTIQVPLQADERGDDGKMPKAGATMALATDVLDTFFPLLLTTPRTHATVEALSATIGRYVQLMSTLRLVNAPLSAFAKLQQENALLSEAASGDKRSNKRGTSLAASGAMASAGNAKVHASSKAEATARAEMGGGLGLKLGTMGEAKTRRLQLLEQSMLVGAYSFERLEI</sequence>
<proteinExistence type="predicted"/>
<dbReference type="HOGENOM" id="CLU_304051_0_0_1"/>
<protein>
    <submittedName>
        <fullName evidence="2">Uncharacterized protein</fullName>
    </submittedName>
</protein>
<comment type="caution">
    <text evidence="2">The sequence shown here is derived from an EMBL/GenBank/DDBJ whole genome shotgun (WGS) entry which is preliminary data.</text>
</comment>
<accession>W3VM62</accession>
<organism evidence="2 3">
    <name type="scientific">Moesziomyces aphidis</name>
    <name type="common">Pseudozyma aphidis</name>
    <dbReference type="NCBI Taxonomy" id="84754"/>
    <lineage>
        <taxon>Eukaryota</taxon>
        <taxon>Fungi</taxon>
        <taxon>Dikarya</taxon>
        <taxon>Basidiomycota</taxon>
        <taxon>Ustilaginomycotina</taxon>
        <taxon>Ustilaginomycetes</taxon>
        <taxon>Ustilaginales</taxon>
        <taxon>Ustilaginaceae</taxon>
        <taxon>Moesziomyces</taxon>
    </lineage>
</organism>
<dbReference type="AlphaFoldDB" id="W3VM62"/>
<dbReference type="EMBL" id="AWNI01000013">
    <property type="protein sequence ID" value="ETS61882.1"/>
    <property type="molecule type" value="Genomic_DNA"/>
</dbReference>
<evidence type="ECO:0000313" key="2">
    <source>
        <dbReference type="EMBL" id="ETS61882.1"/>
    </source>
</evidence>
<evidence type="ECO:0000256" key="1">
    <source>
        <dbReference type="SAM" id="MobiDB-lite"/>
    </source>
</evidence>